<sequence length="131" mass="14809">MLLKRTLFAAFIAFSLLASCLNAELGDQAVVDLSNKIKGQIKFTEVKEKENTAYYAGKFTKGINKKNLRKWSIKIGDLYAKSFSELNIEIEGHGTKVFQSFTDLKFEEIIGTQLSVLYNGEMIDYGIINRI</sequence>
<evidence type="ECO:0000313" key="1">
    <source>
        <dbReference type="EMBL" id="CAG8483732.1"/>
    </source>
</evidence>
<evidence type="ECO:0000313" key="2">
    <source>
        <dbReference type="Proteomes" id="UP000789525"/>
    </source>
</evidence>
<accession>A0ACA9KPT5</accession>
<name>A0ACA9KPT5_9GLOM</name>
<dbReference type="EMBL" id="CAJVPT010002578">
    <property type="protein sequence ID" value="CAG8483732.1"/>
    <property type="molecule type" value="Genomic_DNA"/>
</dbReference>
<keyword evidence="2" id="KW-1185">Reference proteome</keyword>
<dbReference type="Proteomes" id="UP000789525">
    <property type="component" value="Unassembled WGS sequence"/>
</dbReference>
<proteinExistence type="predicted"/>
<reference evidence="1" key="1">
    <citation type="submission" date="2021-06" db="EMBL/GenBank/DDBJ databases">
        <authorList>
            <person name="Kallberg Y."/>
            <person name="Tangrot J."/>
            <person name="Rosling A."/>
        </authorList>
    </citation>
    <scope>NUCLEOTIDE SEQUENCE</scope>
    <source>
        <strain evidence="1">CL356</strain>
    </source>
</reference>
<comment type="caution">
    <text evidence="1">The sequence shown here is derived from an EMBL/GenBank/DDBJ whole genome shotgun (WGS) entry which is preliminary data.</text>
</comment>
<protein>
    <submittedName>
        <fullName evidence="1">16429_t:CDS:1</fullName>
    </submittedName>
</protein>
<gene>
    <name evidence="1" type="ORF">ACOLOM_LOCUS2089</name>
</gene>
<organism evidence="1 2">
    <name type="scientific">Acaulospora colombiana</name>
    <dbReference type="NCBI Taxonomy" id="27376"/>
    <lineage>
        <taxon>Eukaryota</taxon>
        <taxon>Fungi</taxon>
        <taxon>Fungi incertae sedis</taxon>
        <taxon>Mucoromycota</taxon>
        <taxon>Glomeromycotina</taxon>
        <taxon>Glomeromycetes</taxon>
        <taxon>Diversisporales</taxon>
        <taxon>Acaulosporaceae</taxon>
        <taxon>Acaulospora</taxon>
    </lineage>
</organism>